<reference evidence="8 9" key="1">
    <citation type="submission" date="2018-03" db="EMBL/GenBank/DDBJ databases">
        <title>Adhaeribacter sp. HMF7605 Genome sequencing and assembly.</title>
        <authorList>
            <person name="Kang H."/>
            <person name="Kang J."/>
            <person name="Cha I."/>
            <person name="Kim H."/>
            <person name="Joh K."/>
        </authorList>
    </citation>
    <scope>NUCLEOTIDE SEQUENCE [LARGE SCALE GENOMIC DNA]</scope>
    <source>
        <strain evidence="8 9">HMF7605</strain>
    </source>
</reference>
<feature type="site" description="Important for catalytic activity, responsible for pKa modulation of the active site Glu and correct orientation of both the proton donor and substrate" evidence="6">
    <location>
        <position position="174"/>
    </location>
</feature>
<evidence type="ECO:0000256" key="2">
    <source>
        <dbReference type="ARBA" id="ARBA00009865"/>
    </source>
</evidence>
<dbReference type="EMBL" id="PYFT01000001">
    <property type="protein sequence ID" value="PSR54695.1"/>
    <property type="molecule type" value="Genomic_DNA"/>
</dbReference>
<dbReference type="CDD" id="cd18616">
    <property type="entry name" value="GH43_ABN-like"/>
    <property type="match status" value="1"/>
</dbReference>
<comment type="similarity">
    <text evidence="2 7">Belongs to the glycosyl hydrolase 43 family.</text>
</comment>
<evidence type="ECO:0000256" key="3">
    <source>
        <dbReference type="ARBA" id="ARBA00022801"/>
    </source>
</evidence>
<keyword evidence="9" id="KW-1185">Reference proteome</keyword>
<organism evidence="8 9">
    <name type="scientific">Adhaeribacter arboris</name>
    <dbReference type="NCBI Taxonomy" id="2072846"/>
    <lineage>
        <taxon>Bacteria</taxon>
        <taxon>Pseudomonadati</taxon>
        <taxon>Bacteroidota</taxon>
        <taxon>Cytophagia</taxon>
        <taxon>Cytophagales</taxon>
        <taxon>Hymenobacteraceae</taxon>
        <taxon>Adhaeribacter</taxon>
    </lineage>
</organism>
<protein>
    <submittedName>
        <fullName evidence="8">Arabinan endo-1,5-alpha-L-arabinosidase</fullName>
    </submittedName>
</protein>
<feature type="active site" description="Proton donor" evidence="5">
    <location>
        <position position="219"/>
    </location>
</feature>
<dbReference type="Proteomes" id="UP000240357">
    <property type="component" value="Unassembled WGS sequence"/>
</dbReference>
<dbReference type="InterPro" id="IPR023296">
    <property type="entry name" value="Glyco_hydro_beta-prop_sf"/>
</dbReference>
<dbReference type="InterPro" id="IPR050727">
    <property type="entry name" value="GH43_arabinanases"/>
</dbReference>
<dbReference type="GO" id="GO:0004553">
    <property type="term" value="F:hydrolase activity, hydrolyzing O-glycosyl compounds"/>
    <property type="evidence" value="ECO:0007669"/>
    <property type="project" value="InterPro"/>
</dbReference>
<evidence type="ECO:0000256" key="6">
    <source>
        <dbReference type="PIRSR" id="PIRSR606710-2"/>
    </source>
</evidence>
<keyword evidence="4 7" id="KW-0326">Glycosidase</keyword>
<evidence type="ECO:0000313" key="8">
    <source>
        <dbReference type="EMBL" id="PSR54695.1"/>
    </source>
</evidence>
<dbReference type="PANTHER" id="PTHR43301">
    <property type="entry name" value="ARABINAN ENDO-1,5-ALPHA-L-ARABINOSIDASE"/>
    <property type="match status" value="1"/>
</dbReference>
<dbReference type="OrthoDB" id="9801455at2"/>
<sequence>MQHSLFFKSLLLLVAFILGFLLKPEVICAQSGAATNANPKATYQNPVFNHDFPDPNLVQATDGYYYAYSTQADWRRDNLGGPFVIPILRSKDLIHWEVVGPALAKKPDWKEQGGIWAPDAVYFKGKYFLYYSFSTWGDPNPGIGVAVADKPEGPFTDYGKLFLSKEIGVDNSIDAFFFEDKGVPYLIWGSFHGIYGVQLSEEGTKIVGEKFQLAGAAYEGSLIYKKGKFYYYLGSTGTCCEGEKSTYEVKVGRAKKFKGPYQDKKGKSLLDNGGTRLLQKNTGSIGFVGPGHNGDIIQDKIGQTWMLYHGFRKDNPKTGRVMLLDKIKWQRNWPVIETGQPTVTPQEAPVF</sequence>
<dbReference type="PANTHER" id="PTHR43301:SF3">
    <property type="entry name" value="ARABINAN ENDO-1,5-ALPHA-L-ARABINOSIDASE A-RELATED"/>
    <property type="match status" value="1"/>
</dbReference>
<evidence type="ECO:0000256" key="5">
    <source>
        <dbReference type="PIRSR" id="PIRSR606710-1"/>
    </source>
</evidence>
<dbReference type="AlphaFoldDB" id="A0A2T2YGQ7"/>
<gene>
    <name evidence="8" type="ORF">AHMF7605_14855</name>
</gene>
<dbReference type="Gene3D" id="2.115.10.20">
    <property type="entry name" value="Glycosyl hydrolase domain, family 43"/>
    <property type="match status" value="1"/>
</dbReference>
<comment type="pathway">
    <text evidence="1">Glycan metabolism; L-arabinan degradation.</text>
</comment>
<evidence type="ECO:0000256" key="4">
    <source>
        <dbReference type="ARBA" id="ARBA00023295"/>
    </source>
</evidence>
<dbReference type="Pfam" id="PF04616">
    <property type="entry name" value="Glyco_hydro_43"/>
    <property type="match status" value="1"/>
</dbReference>
<accession>A0A2T2YGQ7</accession>
<evidence type="ECO:0000256" key="1">
    <source>
        <dbReference type="ARBA" id="ARBA00004834"/>
    </source>
</evidence>
<name>A0A2T2YGQ7_9BACT</name>
<feature type="active site" description="Proton acceptor" evidence="5">
    <location>
        <position position="54"/>
    </location>
</feature>
<keyword evidence="3 7" id="KW-0378">Hydrolase</keyword>
<evidence type="ECO:0000313" key="9">
    <source>
        <dbReference type="Proteomes" id="UP000240357"/>
    </source>
</evidence>
<evidence type="ECO:0000256" key="7">
    <source>
        <dbReference type="RuleBase" id="RU361187"/>
    </source>
</evidence>
<dbReference type="InterPro" id="IPR006710">
    <property type="entry name" value="Glyco_hydro_43"/>
</dbReference>
<comment type="caution">
    <text evidence="8">The sequence shown here is derived from an EMBL/GenBank/DDBJ whole genome shotgun (WGS) entry which is preliminary data.</text>
</comment>
<dbReference type="SUPFAM" id="SSF75005">
    <property type="entry name" value="Arabinanase/levansucrase/invertase"/>
    <property type="match status" value="1"/>
</dbReference>
<dbReference type="GO" id="GO:0005975">
    <property type="term" value="P:carbohydrate metabolic process"/>
    <property type="evidence" value="ECO:0007669"/>
    <property type="project" value="InterPro"/>
</dbReference>
<dbReference type="RefSeq" id="WP_106930603.1">
    <property type="nucleotide sequence ID" value="NZ_PYFT01000001.1"/>
</dbReference>
<proteinExistence type="inferred from homology"/>